<dbReference type="PROSITE" id="PS51384">
    <property type="entry name" value="FAD_FR"/>
    <property type="match status" value="1"/>
</dbReference>
<keyword evidence="4" id="KW-1003">Cell membrane</keyword>
<dbReference type="InterPro" id="IPR017938">
    <property type="entry name" value="Riboflavin_synthase-like_b-brl"/>
</dbReference>
<evidence type="ECO:0000313" key="9">
    <source>
        <dbReference type="EMBL" id="KKA24863.1"/>
    </source>
</evidence>
<feature type="region of interest" description="Disordered" evidence="6">
    <location>
        <begin position="317"/>
        <end position="350"/>
    </location>
</feature>
<feature type="compositionally biased region" description="Low complexity" evidence="6">
    <location>
        <begin position="330"/>
        <end position="345"/>
    </location>
</feature>
<dbReference type="CDD" id="cd06186">
    <property type="entry name" value="NOX_Duox_like_FAD_NADP"/>
    <property type="match status" value="1"/>
</dbReference>
<feature type="domain" description="FAD-binding FR-type" evidence="8">
    <location>
        <begin position="174"/>
        <end position="287"/>
    </location>
</feature>
<sequence length="428" mass="47009">MDVLSIYAYVCRRVPGASTTPPVHRPLSPLHPQPASPVSFRQAHCSPLFTTTSPSLGPNKPVPRLPPSASWVHSLTEARSRAGSLAMLHLVPTLFSPHLSQAADYMGLPLLAYYHLHGALGLMAFLQSVVHMVAAVRDVSFDLNNQLVQFGFIVYGPFSSLAALLSLNSVLHAVQFIFRNMVAGQPLALADVVKHEGAVELTIQLPRPFKARAGQYVYVRAPGVRPWSFAESHPFTLIWWEDGPDGKAVRISLLAKIESGFTRALSTTPHKQLRVLLDGPYGECKDISEYDSVTLIATGIGIATQLPYAKEFLAPPPANLHGTSNSLDRSQNVSNSTSNSNSNNNDGDNEWEQANIRTRLTHNERVKIVKALAESSGDDFERLFRLLSGRASGDRRTRLREASKARKHGAEEGRCGSRAKMAWNRIER</sequence>
<dbReference type="Pfam" id="PF08022">
    <property type="entry name" value="FAD_binding_8"/>
    <property type="match status" value="1"/>
</dbReference>
<feature type="transmembrane region" description="Helical" evidence="7">
    <location>
        <begin position="110"/>
        <end position="130"/>
    </location>
</feature>
<dbReference type="InterPro" id="IPR039261">
    <property type="entry name" value="FNR_nucleotide-bd"/>
</dbReference>
<name>A0A0F4Z4R3_RASE3</name>
<organism evidence="9 10">
    <name type="scientific">Rasamsonia emersonii (strain ATCC 16479 / CBS 393.64 / IMI 116815)</name>
    <dbReference type="NCBI Taxonomy" id="1408163"/>
    <lineage>
        <taxon>Eukaryota</taxon>
        <taxon>Fungi</taxon>
        <taxon>Dikarya</taxon>
        <taxon>Ascomycota</taxon>
        <taxon>Pezizomycotina</taxon>
        <taxon>Eurotiomycetes</taxon>
        <taxon>Eurotiomycetidae</taxon>
        <taxon>Eurotiales</taxon>
        <taxon>Trichocomaceae</taxon>
        <taxon>Rasamsonia</taxon>
    </lineage>
</organism>
<keyword evidence="7" id="KW-1133">Transmembrane helix</keyword>
<dbReference type="GO" id="GO:0006879">
    <property type="term" value="P:intracellular iron ion homeostasis"/>
    <property type="evidence" value="ECO:0007669"/>
    <property type="project" value="TreeGrafter"/>
</dbReference>
<dbReference type="GO" id="GO:0052851">
    <property type="term" value="F:ferric-chelate reductase (NADPH) activity"/>
    <property type="evidence" value="ECO:0007669"/>
    <property type="project" value="UniProtKB-EC"/>
</dbReference>
<dbReference type="RefSeq" id="XP_013331475.1">
    <property type="nucleotide sequence ID" value="XM_013476021.1"/>
</dbReference>
<accession>A0A0F4Z4R3</accession>
<comment type="caution">
    <text evidence="9">The sequence shown here is derived from an EMBL/GenBank/DDBJ whole genome shotgun (WGS) entry which is preliminary data.</text>
</comment>
<dbReference type="InterPro" id="IPR017927">
    <property type="entry name" value="FAD-bd_FR_type"/>
</dbReference>
<keyword evidence="7" id="KW-0812">Transmembrane</keyword>
<dbReference type="EC" id="1.16.1.9" evidence="2"/>
<evidence type="ECO:0000256" key="1">
    <source>
        <dbReference type="ARBA" id="ARBA00004651"/>
    </source>
</evidence>
<evidence type="ECO:0000256" key="5">
    <source>
        <dbReference type="ARBA" id="ARBA00048483"/>
    </source>
</evidence>
<reference evidence="9 10" key="1">
    <citation type="submission" date="2015-04" db="EMBL/GenBank/DDBJ databases">
        <authorList>
            <person name="Heijne W.H."/>
            <person name="Fedorova N.D."/>
            <person name="Nierman W.C."/>
            <person name="Vollebregt A.W."/>
            <person name="Zhao Z."/>
            <person name="Wu L."/>
            <person name="Kumar M."/>
            <person name="Stam H."/>
            <person name="van den Berg M.A."/>
            <person name="Pel H.J."/>
        </authorList>
    </citation>
    <scope>NUCLEOTIDE SEQUENCE [LARGE SCALE GENOMIC DNA]</scope>
    <source>
        <strain evidence="9 10">CBS 393.64</strain>
    </source>
</reference>
<dbReference type="Proteomes" id="UP000053958">
    <property type="component" value="Unassembled WGS sequence"/>
</dbReference>
<dbReference type="OrthoDB" id="4226077at2759"/>
<dbReference type="GO" id="GO:0006826">
    <property type="term" value="P:iron ion transport"/>
    <property type="evidence" value="ECO:0007669"/>
    <property type="project" value="TreeGrafter"/>
</dbReference>
<feature type="region of interest" description="Disordered" evidence="6">
    <location>
        <begin position="397"/>
        <end position="416"/>
    </location>
</feature>
<comment type="catalytic activity">
    <reaction evidence="5">
        <text>2 a Fe(II)-siderophore + NADP(+) + H(+) = 2 a Fe(III)-siderophore + NADPH</text>
        <dbReference type="Rhea" id="RHEA:28795"/>
        <dbReference type="Rhea" id="RHEA-COMP:11342"/>
        <dbReference type="Rhea" id="RHEA-COMP:11344"/>
        <dbReference type="ChEBI" id="CHEBI:15378"/>
        <dbReference type="ChEBI" id="CHEBI:29033"/>
        <dbReference type="ChEBI" id="CHEBI:29034"/>
        <dbReference type="ChEBI" id="CHEBI:57783"/>
        <dbReference type="ChEBI" id="CHEBI:58349"/>
        <dbReference type="EC" id="1.16.1.9"/>
    </reaction>
</comment>
<dbReference type="EMBL" id="LASV01000046">
    <property type="protein sequence ID" value="KKA24863.1"/>
    <property type="molecule type" value="Genomic_DNA"/>
</dbReference>
<evidence type="ECO:0000313" key="10">
    <source>
        <dbReference type="Proteomes" id="UP000053958"/>
    </source>
</evidence>
<feature type="transmembrane region" description="Helical" evidence="7">
    <location>
        <begin position="150"/>
        <end position="171"/>
    </location>
</feature>
<dbReference type="InterPro" id="IPR013112">
    <property type="entry name" value="FAD-bd_8"/>
</dbReference>
<dbReference type="PANTHER" id="PTHR32361">
    <property type="entry name" value="FERRIC/CUPRIC REDUCTASE TRANSMEMBRANE COMPONENT"/>
    <property type="match status" value="1"/>
</dbReference>
<dbReference type="Gene3D" id="3.40.50.80">
    <property type="entry name" value="Nucleotide-binding domain of ferredoxin-NADP reductase (FNR) module"/>
    <property type="match status" value="1"/>
</dbReference>
<keyword evidence="10" id="KW-1185">Reference proteome</keyword>
<evidence type="ECO:0000256" key="3">
    <source>
        <dbReference type="ARBA" id="ARBA00022448"/>
    </source>
</evidence>
<keyword evidence="7" id="KW-0472">Membrane</keyword>
<proteinExistence type="predicted"/>
<dbReference type="GO" id="GO:0015677">
    <property type="term" value="P:copper ion import"/>
    <property type="evidence" value="ECO:0007669"/>
    <property type="project" value="TreeGrafter"/>
</dbReference>
<evidence type="ECO:0000256" key="6">
    <source>
        <dbReference type="SAM" id="MobiDB-lite"/>
    </source>
</evidence>
<dbReference type="GO" id="GO:0005886">
    <property type="term" value="C:plasma membrane"/>
    <property type="evidence" value="ECO:0007669"/>
    <property type="project" value="UniProtKB-SubCell"/>
</dbReference>
<keyword evidence="3" id="KW-0813">Transport</keyword>
<dbReference type="GeneID" id="25313482"/>
<dbReference type="InterPro" id="IPR051410">
    <property type="entry name" value="Ferric/Cupric_Reductase"/>
</dbReference>
<evidence type="ECO:0000259" key="8">
    <source>
        <dbReference type="PROSITE" id="PS51384"/>
    </source>
</evidence>
<feature type="compositionally biased region" description="Basic and acidic residues" evidence="6">
    <location>
        <begin position="397"/>
        <end position="415"/>
    </location>
</feature>
<gene>
    <name evidence="9" type="ORF">T310_1131</name>
</gene>
<evidence type="ECO:0000256" key="2">
    <source>
        <dbReference type="ARBA" id="ARBA00012668"/>
    </source>
</evidence>
<dbReference type="PANTHER" id="PTHR32361:SF26">
    <property type="entry name" value="FAD-BINDING 8 DOMAIN-CONTAINING PROTEIN-RELATED"/>
    <property type="match status" value="1"/>
</dbReference>
<dbReference type="SUPFAM" id="SSF63380">
    <property type="entry name" value="Riboflavin synthase domain-like"/>
    <property type="match status" value="1"/>
</dbReference>
<protein>
    <recommendedName>
        <fullName evidence="2">ferric-chelate reductase (NADPH)</fullName>
        <ecNumber evidence="2">1.16.1.9</ecNumber>
    </recommendedName>
</protein>
<comment type="subcellular location">
    <subcellularLocation>
        <location evidence="1">Cell membrane</location>
        <topology evidence="1">Multi-pass membrane protein</topology>
    </subcellularLocation>
</comment>
<evidence type="ECO:0000256" key="4">
    <source>
        <dbReference type="ARBA" id="ARBA00022475"/>
    </source>
</evidence>
<dbReference type="AlphaFoldDB" id="A0A0F4Z4R3"/>
<evidence type="ECO:0000256" key="7">
    <source>
        <dbReference type="SAM" id="Phobius"/>
    </source>
</evidence>
<dbReference type="STRING" id="1408163.A0A0F4Z4R3"/>